<protein>
    <recommendedName>
        <fullName evidence="3">HAD family hydrolase</fullName>
    </recommendedName>
</protein>
<reference evidence="1 2" key="1">
    <citation type="submission" date="2016-10" db="EMBL/GenBank/DDBJ databases">
        <title>Silvanigrella aquatica sp. nov., isolated from a freshwater lake located in the Black Forest, Germany, description of Silvanigrellaceae fam. nov., Silvanigrellales ord. nov., reclassification of the order Bdellovibrionales in the class Oligoflexia, reclassification of the families Bacteriovoracaceae and Halobacteriovoraceae in the new order Bacteriovoracales ord. nov., and reclassification of the family Pseudobacteriovoracaceae in the order Oligoflexiales.</title>
        <authorList>
            <person name="Hahn M.W."/>
            <person name="Schmidt J."/>
            <person name="Koll U."/>
            <person name="Rohde M."/>
            <person name="Verbag S."/>
            <person name="Pitt A."/>
            <person name="Nakai R."/>
            <person name="Naganuma T."/>
            <person name="Lang E."/>
        </authorList>
    </citation>
    <scope>NUCLEOTIDE SEQUENCE [LARGE SCALE GENOMIC DNA]</scope>
    <source>
        <strain evidence="1 2">MWH-Nonnen-W8red</strain>
    </source>
</reference>
<dbReference type="Proteomes" id="UP000184731">
    <property type="component" value="Chromosome"/>
</dbReference>
<dbReference type="InterPro" id="IPR036412">
    <property type="entry name" value="HAD-like_sf"/>
</dbReference>
<keyword evidence="2" id="KW-1185">Reference proteome</keyword>
<dbReference type="RefSeq" id="WP_148698102.1">
    <property type="nucleotide sequence ID" value="NZ_CP017834.1"/>
</dbReference>
<dbReference type="SUPFAM" id="SSF56784">
    <property type="entry name" value="HAD-like"/>
    <property type="match status" value="1"/>
</dbReference>
<evidence type="ECO:0000313" key="1">
    <source>
        <dbReference type="EMBL" id="APJ04346.1"/>
    </source>
</evidence>
<dbReference type="InterPro" id="IPR023214">
    <property type="entry name" value="HAD_sf"/>
</dbReference>
<accession>A0A1L4D2C3</accession>
<dbReference type="OrthoDB" id="9797743at2"/>
<dbReference type="EMBL" id="CP017834">
    <property type="protein sequence ID" value="APJ04346.1"/>
    <property type="molecule type" value="Genomic_DNA"/>
</dbReference>
<proteinExistence type="predicted"/>
<dbReference type="AlphaFoldDB" id="A0A1L4D2C3"/>
<gene>
    <name evidence="1" type="ORF">AXG55_10685</name>
</gene>
<name>A0A1L4D2C3_9BACT</name>
<organism evidence="1 2">
    <name type="scientific">Silvanigrella aquatica</name>
    <dbReference type="NCBI Taxonomy" id="1915309"/>
    <lineage>
        <taxon>Bacteria</taxon>
        <taxon>Pseudomonadati</taxon>
        <taxon>Bdellovibrionota</taxon>
        <taxon>Oligoflexia</taxon>
        <taxon>Silvanigrellales</taxon>
        <taxon>Silvanigrellaceae</taxon>
        <taxon>Silvanigrella</taxon>
    </lineage>
</organism>
<evidence type="ECO:0000313" key="2">
    <source>
        <dbReference type="Proteomes" id="UP000184731"/>
    </source>
</evidence>
<dbReference type="KEGG" id="saqi:AXG55_10685"/>
<dbReference type="Gene3D" id="3.40.50.1000">
    <property type="entry name" value="HAD superfamily/HAD-like"/>
    <property type="match status" value="1"/>
</dbReference>
<evidence type="ECO:0008006" key="3">
    <source>
        <dbReference type="Google" id="ProtNLM"/>
    </source>
</evidence>
<sequence>MSFASAYHSKNFSPKNRIVIEDSPNGIAAAKNAGCFCIALTKTRSVTELNKADLIVPAAELEHAINQIILKSHLS</sequence>
<dbReference type="STRING" id="1915309.AXG55_10685"/>